<name>A0A5J9V7W5_9POAL</name>
<dbReference type="InterPro" id="IPR007930">
    <property type="entry name" value="DUF724"/>
</dbReference>
<keyword evidence="1" id="KW-0813">Transport</keyword>
<sequence length="341" mass="38543">MYNFGASPPFYDGILVTARRLSGLQSRPGSRQASRCDVTSYLVSCGIKLNGTPRTPRAWSYTGVKQISQATRVRRTKKLAPAADDDFFVNKSSSKKRCEEQFNPHSSLDATKMQLSTMGIHGSLSDQGLTATFNSSFQANRNEDEVATQLPFVKSLPAAWSSFEEMEVFKKMPQQPHFGPLQKEKPIQREGTALGLMGSFANVVESISNSSIEDSYELFQDKDYMLSQLKHFGFSVDKLQTCLDKLIRMKSEYAKLITERDIVQVQKQSNRDSCSKVDSLRDEKVKMLMQLVKELQQLDEEKEAREAEFSELEEAESMVDKACHDMKEQHSSCLQHMNPST</sequence>
<evidence type="ECO:0000256" key="1">
    <source>
        <dbReference type="ARBA" id="ARBA00022448"/>
    </source>
</evidence>
<evidence type="ECO:0000313" key="5">
    <source>
        <dbReference type="Proteomes" id="UP000324897"/>
    </source>
</evidence>
<dbReference type="Pfam" id="PF05266">
    <property type="entry name" value="DUF724"/>
    <property type="match status" value="1"/>
</dbReference>
<dbReference type="Proteomes" id="UP000324897">
    <property type="component" value="Chromosome 1"/>
</dbReference>
<feature type="non-terminal residue" evidence="4">
    <location>
        <position position="1"/>
    </location>
</feature>
<protein>
    <recommendedName>
        <fullName evidence="6">DUF724 domain-containing protein</fullName>
    </recommendedName>
</protein>
<feature type="coiled-coil region" evidence="3">
    <location>
        <begin position="281"/>
        <end position="318"/>
    </location>
</feature>
<dbReference type="EMBL" id="RWGY01000011">
    <property type="protein sequence ID" value="TVU31551.1"/>
    <property type="molecule type" value="Genomic_DNA"/>
</dbReference>
<dbReference type="AlphaFoldDB" id="A0A5J9V7W5"/>
<keyword evidence="3" id="KW-0175">Coiled coil</keyword>
<organism evidence="4 5">
    <name type="scientific">Eragrostis curvula</name>
    <name type="common">weeping love grass</name>
    <dbReference type="NCBI Taxonomy" id="38414"/>
    <lineage>
        <taxon>Eukaryota</taxon>
        <taxon>Viridiplantae</taxon>
        <taxon>Streptophyta</taxon>
        <taxon>Embryophyta</taxon>
        <taxon>Tracheophyta</taxon>
        <taxon>Spermatophyta</taxon>
        <taxon>Magnoliopsida</taxon>
        <taxon>Liliopsida</taxon>
        <taxon>Poales</taxon>
        <taxon>Poaceae</taxon>
        <taxon>PACMAD clade</taxon>
        <taxon>Chloridoideae</taxon>
        <taxon>Eragrostideae</taxon>
        <taxon>Eragrostidinae</taxon>
        <taxon>Eragrostis</taxon>
    </lineage>
</organism>
<keyword evidence="2" id="KW-0341">Growth regulation</keyword>
<comment type="caution">
    <text evidence="4">The sequence shown here is derived from an EMBL/GenBank/DDBJ whole genome shotgun (WGS) entry which is preliminary data.</text>
</comment>
<dbReference type="OrthoDB" id="687110at2759"/>
<keyword evidence="5" id="KW-1185">Reference proteome</keyword>
<evidence type="ECO:0000313" key="4">
    <source>
        <dbReference type="EMBL" id="TVU31551.1"/>
    </source>
</evidence>
<accession>A0A5J9V7W5</accession>
<gene>
    <name evidence="4" type="ORF">EJB05_23240</name>
</gene>
<proteinExistence type="predicted"/>
<dbReference type="Gramene" id="TVU31551">
    <property type="protein sequence ID" value="TVU31551"/>
    <property type="gene ID" value="EJB05_23240"/>
</dbReference>
<evidence type="ECO:0000256" key="3">
    <source>
        <dbReference type="SAM" id="Coils"/>
    </source>
</evidence>
<reference evidence="4 5" key="1">
    <citation type="journal article" date="2019" name="Sci. Rep.">
        <title>A high-quality genome of Eragrostis curvula grass provides insights into Poaceae evolution and supports new strategies to enhance forage quality.</title>
        <authorList>
            <person name="Carballo J."/>
            <person name="Santos B.A.C.M."/>
            <person name="Zappacosta D."/>
            <person name="Garbus I."/>
            <person name="Selva J.P."/>
            <person name="Gallo C.A."/>
            <person name="Diaz A."/>
            <person name="Albertini E."/>
            <person name="Caccamo M."/>
            <person name="Echenique V."/>
        </authorList>
    </citation>
    <scope>NUCLEOTIDE SEQUENCE [LARGE SCALE GENOMIC DNA]</scope>
    <source>
        <strain evidence="5">cv. Victoria</strain>
        <tissue evidence="4">Leaf</tissue>
    </source>
</reference>
<evidence type="ECO:0008006" key="6">
    <source>
        <dbReference type="Google" id="ProtNLM"/>
    </source>
</evidence>
<evidence type="ECO:0000256" key="2">
    <source>
        <dbReference type="ARBA" id="ARBA00022604"/>
    </source>
</evidence>